<sequence length="120" mass="12993">MQPHISRQGNKCCSKGGILDWCDNRLGTSFPCWPDTLQVPKAYTRRAALWLLPTVSSVPETGLTLDQRALKEAPAGARCRQPIKQFPVPGNRGTQDTSLGQPPLSGEARCLACLILPAVP</sequence>
<gene>
    <name evidence="2" type="ORF">Y1Q_0009454</name>
</gene>
<keyword evidence="3" id="KW-1185">Reference proteome</keyword>
<comment type="caution">
    <text evidence="2">The sequence shown here is derived from an EMBL/GenBank/DDBJ whole genome shotgun (WGS) entry which is preliminary data.</text>
</comment>
<protein>
    <submittedName>
        <fullName evidence="2">Uncharacterized protein</fullName>
    </submittedName>
</protein>
<evidence type="ECO:0000313" key="3">
    <source>
        <dbReference type="Proteomes" id="UP000050525"/>
    </source>
</evidence>
<accession>A0A151N3A9</accession>
<dbReference type="Proteomes" id="UP000050525">
    <property type="component" value="Unassembled WGS sequence"/>
</dbReference>
<reference evidence="2 3" key="1">
    <citation type="journal article" date="2012" name="Genome Biol.">
        <title>Sequencing three crocodilian genomes to illuminate the evolution of archosaurs and amniotes.</title>
        <authorList>
            <person name="St John J.A."/>
            <person name="Braun E.L."/>
            <person name="Isberg S.R."/>
            <person name="Miles L.G."/>
            <person name="Chong A.Y."/>
            <person name="Gongora J."/>
            <person name="Dalzell P."/>
            <person name="Moran C."/>
            <person name="Bed'hom B."/>
            <person name="Abzhanov A."/>
            <person name="Burgess S.C."/>
            <person name="Cooksey A.M."/>
            <person name="Castoe T.A."/>
            <person name="Crawford N.G."/>
            <person name="Densmore L.D."/>
            <person name="Drew J.C."/>
            <person name="Edwards S.V."/>
            <person name="Faircloth B.C."/>
            <person name="Fujita M.K."/>
            <person name="Greenwold M.J."/>
            <person name="Hoffmann F.G."/>
            <person name="Howard J.M."/>
            <person name="Iguchi T."/>
            <person name="Janes D.E."/>
            <person name="Khan S.Y."/>
            <person name="Kohno S."/>
            <person name="de Koning A.J."/>
            <person name="Lance S.L."/>
            <person name="McCarthy F.M."/>
            <person name="McCormack J.E."/>
            <person name="Merchant M.E."/>
            <person name="Peterson D.G."/>
            <person name="Pollock D.D."/>
            <person name="Pourmand N."/>
            <person name="Raney B.J."/>
            <person name="Roessler K.A."/>
            <person name="Sanford J.R."/>
            <person name="Sawyer R.H."/>
            <person name="Schmidt C.J."/>
            <person name="Triplett E.W."/>
            <person name="Tuberville T.D."/>
            <person name="Venegas-Anaya M."/>
            <person name="Howard J.T."/>
            <person name="Jarvis E.D."/>
            <person name="Guillette L.J.Jr."/>
            <person name="Glenn T.C."/>
            <person name="Green R.E."/>
            <person name="Ray D.A."/>
        </authorList>
    </citation>
    <scope>NUCLEOTIDE SEQUENCE [LARGE SCALE GENOMIC DNA]</scope>
    <source>
        <strain evidence="2">KSC_2009_1</strain>
    </source>
</reference>
<proteinExistence type="predicted"/>
<evidence type="ECO:0000313" key="2">
    <source>
        <dbReference type="EMBL" id="KYO31262.1"/>
    </source>
</evidence>
<dbReference type="AlphaFoldDB" id="A0A151N3A9"/>
<dbReference type="EMBL" id="AKHW03004109">
    <property type="protein sequence ID" value="KYO31262.1"/>
    <property type="molecule type" value="Genomic_DNA"/>
</dbReference>
<name>A0A151N3A9_ALLMI</name>
<organism evidence="2 3">
    <name type="scientific">Alligator mississippiensis</name>
    <name type="common">American alligator</name>
    <dbReference type="NCBI Taxonomy" id="8496"/>
    <lineage>
        <taxon>Eukaryota</taxon>
        <taxon>Metazoa</taxon>
        <taxon>Chordata</taxon>
        <taxon>Craniata</taxon>
        <taxon>Vertebrata</taxon>
        <taxon>Euteleostomi</taxon>
        <taxon>Archelosauria</taxon>
        <taxon>Archosauria</taxon>
        <taxon>Crocodylia</taxon>
        <taxon>Alligatoridae</taxon>
        <taxon>Alligatorinae</taxon>
        <taxon>Alligator</taxon>
    </lineage>
</organism>
<feature type="region of interest" description="Disordered" evidence="1">
    <location>
        <begin position="81"/>
        <end position="102"/>
    </location>
</feature>
<evidence type="ECO:0000256" key="1">
    <source>
        <dbReference type="SAM" id="MobiDB-lite"/>
    </source>
</evidence>